<dbReference type="EMBL" id="JBHSFS010000002">
    <property type="protein sequence ID" value="MFC4512269.1"/>
    <property type="molecule type" value="Genomic_DNA"/>
</dbReference>
<evidence type="ECO:0000313" key="2">
    <source>
        <dbReference type="Proteomes" id="UP001595990"/>
    </source>
</evidence>
<comment type="caution">
    <text evidence="1">The sequence shown here is derived from an EMBL/GenBank/DDBJ whole genome shotgun (WGS) entry which is preliminary data.</text>
</comment>
<sequence>MMMEPLQLELPITPLRHPDSVGSEVSIQERFEAFHELNPWICDQLETLTADCIRHGSKRVGIGMLFEVLRWQYGRATAGQEPWRLNNDFRSRYVRLLLERHPEWAAVFETRRLHRP</sequence>
<keyword evidence="2" id="KW-1185">Reference proteome</keyword>
<accession>A0ABV9BBL7</accession>
<reference evidence="2" key="1">
    <citation type="journal article" date="2019" name="Int. J. Syst. Evol. Microbiol.">
        <title>The Global Catalogue of Microorganisms (GCM) 10K type strain sequencing project: providing services to taxonomists for standard genome sequencing and annotation.</title>
        <authorList>
            <consortium name="The Broad Institute Genomics Platform"/>
            <consortium name="The Broad Institute Genome Sequencing Center for Infectious Disease"/>
            <person name="Wu L."/>
            <person name="Ma J."/>
        </authorList>
    </citation>
    <scope>NUCLEOTIDE SEQUENCE [LARGE SCALE GENOMIC DNA]</scope>
    <source>
        <strain evidence="2">CECT 8064</strain>
    </source>
</reference>
<organism evidence="1 2">
    <name type="scientific">Streptomyces ehimensis</name>
    <dbReference type="NCBI Taxonomy" id="68195"/>
    <lineage>
        <taxon>Bacteria</taxon>
        <taxon>Bacillati</taxon>
        <taxon>Actinomycetota</taxon>
        <taxon>Actinomycetes</taxon>
        <taxon>Kitasatosporales</taxon>
        <taxon>Streptomycetaceae</taxon>
        <taxon>Streptomyces</taxon>
    </lineage>
</organism>
<protein>
    <submittedName>
        <fullName evidence="1">Uncharacterized protein</fullName>
    </submittedName>
</protein>
<proteinExistence type="predicted"/>
<dbReference type="Proteomes" id="UP001595990">
    <property type="component" value="Unassembled WGS sequence"/>
</dbReference>
<gene>
    <name evidence="1" type="ORF">ACFPEN_04890</name>
</gene>
<evidence type="ECO:0000313" key="1">
    <source>
        <dbReference type="EMBL" id="MFC4512269.1"/>
    </source>
</evidence>
<dbReference type="RefSeq" id="WP_417922345.1">
    <property type="nucleotide sequence ID" value="NZ_JBHSFS010000002.1"/>
</dbReference>
<name>A0ABV9BBL7_9ACTN</name>